<evidence type="ECO:0000256" key="8">
    <source>
        <dbReference type="SAM" id="MobiDB-lite"/>
    </source>
</evidence>
<evidence type="ECO:0000256" key="2">
    <source>
        <dbReference type="ARBA" id="ARBA00022448"/>
    </source>
</evidence>
<dbReference type="PANTHER" id="PTHR43386:SF1">
    <property type="entry name" value="D,D-DIPEPTIDE TRANSPORT SYSTEM PERMEASE PROTEIN DDPC-RELATED"/>
    <property type="match status" value="1"/>
</dbReference>
<evidence type="ECO:0000256" key="5">
    <source>
        <dbReference type="ARBA" id="ARBA00022989"/>
    </source>
</evidence>
<dbReference type="Pfam" id="PF00528">
    <property type="entry name" value="BPD_transp_1"/>
    <property type="match status" value="1"/>
</dbReference>
<evidence type="ECO:0000256" key="1">
    <source>
        <dbReference type="ARBA" id="ARBA00004651"/>
    </source>
</evidence>
<keyword evidence="3" id="KW-1003">Cell membrane</keyword>
<feature type="transmembrane region" description="Helical" evidence="7">
    <location>
        <begin position="81"/>
        <end position="107"/>
    </location>
</feature>
<feature type="transmembrane region" description="Helical" evidence="7">
    <location>
        <begin position="20"/>
        <end position="39"/>
    </location>
</feature>
<feature type="transmembrane region" description="Helical" evidence="7">
    <location>
        <begin position="119"/>
        <end position="139"/>
    </location>
</feature>
<dbReference type="RefSeq" id="WP_083302469.1">
    <property type="nucleotide sequence ID" value="NZ_FMCT01000002.1"/>
</dbReference>
<sequence length="305" mass="32292">MKTLAHVLRTGLLRAWSTRVALLVSVLFVVVGVAAPLLVPQDPNAQNLGARLLPPLSDGHLLGTDLLGRDVLSRLIMGTRVALIVALVAVTVSVLIGVVVGLVSGYYGGWVDSVLMRIIDAWLAFPFLLLAIAIVAILGPGLRNVIIALIASGWVLYVRLVRGETLSLREREFVASARMLGVGTVAIMVKHILPNIFAPIMVVATLEIGVVIVTEASLSFLGLGVDAAQPTWGSMLADGKAYVATAWWLALLPGLMIFLIALAVNIVGDALRDLLDPRTKSSARSVDPELAQRVGVTGDARRSAP</sequence>
<keyword evidence="11" id="KW-1185">Reference proteome</keyword>
<dbReference type="AlphaFoldDB" id="A0A1C4V9U8"/>
<dbReference type="GO" id="GO:0055085">
    <property type="term" value="P:transmembrane transport"/>
    <property type="evidence" value="ECO:0007669"/>
    <property type="project" value="InterPro"/>
</dbReference>
<evidence type="ECO:0000256" key="7">
    <source>
        <dbReference type="RuleBase" id="RU363032"/>
    </source>
</evidence>
<dbReference type="InterPro" id="IPR000515">
    <property type="entry name" value="MetI-like"/>
</dbReference>
<evidence type="ECO:0000256" key="4">
    <source>
        <dbReference type="ARBA" id="ARBA00022692"/>
    </source>
</evidence>
<evidence type="ECO:0000256" key="6">
    <source>
        <dbReference type="ARBA" id="ARBA00023136"/>
    </source>
</evidence>
<dbReference type="PANTHER" id="PTHR43386">
    <property type="entry name" value="OLIGOPEPTIDE TRANSPORT SYSTEM PERMEASE PROTEIN APPC"/>
    <property type="match status" value="1"/>
</dbReference>
<dbReference type="PROSITE" id="PS50928">
    <property type="entry name" value="ABC_TM1"/>
    <property type="match status" value="1"/>
</dbReference>
<organism evidence="10 11">
    <name type="scientific">Micromonospora carbonacea</name>
    <dbReference type="NCBI Taxonomy" id="47853"/>
    <lineage>
        <taxon>Bacteria</taxon>
        <taxon>Bacillati</taxon>
        <taxon>Actinomycetota</taxon>
        <taxon>Actinomycetes</taxon>
        <taxon>Micromonosporales</taxon>
        <taxon>Micromonosporaceae</taxon>
        <taxon>Micromonospora</taxon>
    </lineage>
</organism>
<evidence type="ECO:0000259" key="9">
    <source>
        <dbReference type="PROSITE" id="PS50928"/>
    </source>
</evidence>
<evidence type="ECO:0000313" key="11">
    <source>
        <dbReference type="Proteomes" id="UP000183585"/>
    </source>
</evidence>
<keyword evidence="6 7" id="KW-0472">Membrane</keyword>
<reference evidence="11" key="1">
    <citation type="submission" date="2016-06" db="EMBL/GenBank/DDBJ databases">
        <authorList>
            <person name="Varghese N."/>
            <person name="Submissions Spin"/>
        </authorList>
    </citation>
    <scope>NUCLEOTIDE SEQUENCE [LARGE SCALE GENOMIC DNA]</scope>
    <source>
        <strain evidence="11">DSM 43168</strain>
    </source>
</reference>
<keyword evidence="2 7" id="KW-0813">Transport</keyword>
<dbReference type="CDD" id="cd06261">
    <property type="entry name" value="TM_PBP2"/>
    <property type="match status" value="1"/>
</dbReference>
<dbReference type="Proteomes" id="UP000183585">
    <property type="component" value="Unassembled WGS sequence"/>
</dbReference>
<keyword evidence="5 7" id="KW-1133">Transmembrane helix</keyword>
<feature type="transmembrane region" description="Helical" evidence="7">
    <location>
        <begin position="145"/>
        <end position="161"/>
    </location>
</feature>
<proteinExistence type="inferred from homology"/>
<gene>
    <name evidence="10" type="ORF">GA0070563_102141</name>
</gene>
<dbReference type="SUPFAM" id="SSF161098">
    <property type="entry name" value="MetI-like"/>
    <property type="match status" value="1"/>
</dbReference>
<evidence type="ECO:0000256" key="3">
    <source>
        <dbReference type="ARBA" id="ARBA00022475"/>
    </source>
</evidence>
<feature type="transmembrane region" description="Helical" evidence="7">
    <location>
        <begin position="199"/>
        <end position="225"/>
    </location>
</feature>
<feature type="transmembrane region" description="Helical" evidence="7">
    <location>
        <begin position="246"/>
        <end position="268"/>
    </location>
</feature>
<name>A0A1C4V9U8_9ACTN</name>
<evidence type="ECO:0000313" key="10">
    <source>
        <dbReference type="EMBL" id="SCE80814.1"/>
    </source>
</evidence>
<dbReference type="GO" id="GO:0005886">
    <property type="term" value="C:plasma membrane"/>
    <property type="evidence" value="ECO:0007669"/>
    <property type="project" value="UniProtKB-SubCell"/>
</dbReference>
<comment type="similarity">
    <text evidence="7">Belongs to the binding-protein-dependent transport system permease family.</text>
</comment>
<accession>A0A1C4V9U8</accession>
<dbReference type="EMBL" id="FMCT01000002">
    <property type="protein sequence ID" value="SCE80814.1"/>
    <property type="molecule type" value="Genomic_DNA"/>
</dbReference>
<dbReference type="Gene3D" id="1.10.3720.10">
    <property type="entry name" value="MetI-like"/>
    <property type="match status" value="1"/>
</dbReference>
<feature type="region of interest" description="Disordered" evidence="8">
    <location>
        <begin position="284"/>
        <end position="305"/>
    </location>
</feature>
<dbReference type="InterPro" id="IPR050366">
    <property type="entry name" value="BP-dependent_transpt_permease"/>
</dbReference>
<protein>
    <submittedName>
        <fullName evidence="10">Peptide/nickel transport system permease protein</fullName>
    </submittedName>
</protein>
<dbReference type="InterPro" id="IPR035906">
    <property type="entry name" value="MetI-like_sf"/>
</dbReference>
<feature type="domain" description="ABC transmembrane type-1" evidence="9">
    <location>
        <begin position="79"/>
        <end position="268"/>
    </location>
</feature>
<comment type="subcellular location">
    <subcellularLocation>
        <location evidence="1 7">Cell membrane</location>
        <topology evidence="1 7">Multi-pass membrane protein</topology>
    </subcellularLocation>
</comment>
<keyword evidence="4 7" id="KW-0812">Transmembrane</keyword>